<feature type="compositionally biased region" description="Low complexity" evidence="1">
    <location>
        <begin position="701"/>
        <end position="710"/>
    </location>
</feature>
<dbReference type="SUPFAM" id="SSF53271">
    <property type="entry name" value="PRTase-like"/>
    <property type="match status" value="1"/>
</dbReference>
<gene>
    <name evidence="3" type="ORF">H5P28_11805</name>
</gene>
<accession>A0A842HET4</accession>
<dbReference type="Pfam" id="PF18857">
    <property type="entry name" value="LPD38"/>
    <property type="match status" value="1"/>
</dbReference>
<evidence type="ECO:0000259" key="2">
    <source>
        <dbReference type="Pfam" id="PF18857"/>
    </source>
</evidence>
<feature type="region of interest" description="Disordered" evidence="1">
    <location>
        <begin position="1"/>
        <end position="91"/>
    </location>
</feature>
<feature type="compositionally biased region" description="Basic and acidic residues" evidence="1">
    <location>
        <begin position="37"/>
        <end position="55"/>
    </location>
</feature>
<dbReference type="InterPro" id="IPR029057">
    <property type="entry name" value="PRTase-like"/>
</dbReference>
<dbReference type="InterPro" id="IPR000836">
    <property type="entry name" value="PRTase_dom"/>
</dbReference>
<proteinExistence type="predicted"/>
<name>A0A842HET4_9BACT</name>
<organism evidence="3 4">
    <name type="scientific">Ruficoccus amylovorans</name>
    <dbReference type="NCBI Taxonomy" id="1804625"/>
    <lineage>
        <taxon>Bacteria</taxon>
        <taxon>Pseudomonadati</taxon>
        <taxon>Verrucomicrobiota</taxon>
        <taxon>Opitutia</taxon>
        <taxon>Puniceicoccales</taxon>
        <taxon>Cerasicoccaceae</taxon>
        <taxon>Ruficoccus</taxon>
    </lineage>
</organism>
<feature type="region of interest" description="Disordered" evidence="1">
    <location>
        <begin position="1360"/>
        <end position="1386"/>
    </location>
</feature>
<dbReference type="RefSeq" id="WP_185675908.1">
    <property type="nucleotide sequence ID" value="NZ_JACHVB010000035.1"/>
</dbReference>
<dbReference type="CDD" id="cd06223">
    <property type="entry name" value="PRTases_typeI"/>
    <property type="match status" value="1"/>
</dbReference>
<feature type="compositionally biased region" description="Low complexity" evidence="1">
    <location>
        <begin position="1116"/>
        <end position="1127"/>
    </location>
</feature>
<keyword evidence="4" id="KW-1185">Reference proteome</keyword>
<feature type="compositionally biased region" description="Basic and acidic residues" evidence="1">
    <location>
        <begin position="74"/>
        <end position="91"/>
    </location>
</feature>
<feature type="compositionally biased region" description="Polar residues" evidence="1">
    <location>
        <begin position="734"/>
        <end position="743"/>
    </location>
</feature>
<dbReference type="InterPro" id="IPR040561">
    <property type="entry name" value="LPD38"/>
</dbReference>
<dbReference type="Gene3D" id="3.40.50.2020">
    <property type="match status" value="1"/>
</dbReference>
<sequence>MPDPQSISKQMRSTQPEREKQIQTPTAPSEADALRSAIEKRTQERDAWLKSEGRKLLNRQGEFDPDGDSPFARSIRDLSKITNRDPDRDAKVAKLEREKKALLGTHARYQDDIDYFDKRLIGIQRKEMLENARSINTPGMPRPSESQPLNLLPDPAQVMQQQQTAATAAAMDRLQANRQPVNPVNDVFAPGQMPHAGQPEGYHRVVEGQPDGSTQVKDVPPAQPVSFAQMRANAQQPRQAAVTAASGTPGATPKPRGDEFGMLRRMKAEGVTHVGSQPIDKMIRLYAGTDNEGDVKRLERWVKMNGRIGEIDAAFDYEGDGMHAGVRDSLTKERAFLQKALDRQTAKADPRLRQRYVDLTRDPTLGEKVHAGASNFAEGLGNTLVDTLDFAGRQVARGANAVGAEIDLKDNYYANYMQAMREVAAEWGPDVPDAVRKKLEDDFVTGDLSQGLGSAAGFMLPGAAVGRLSKVAGLSDKAIKLLTHGAVAVEGAAVNGNQLWHEVLDANTEIMQRAESMLANEQITQRDYDAIMAQVERQAAGAEAWGAVIGTTEAIPLGTIAGRLAKVRGADTVVGKYLNKVVTEGKTPAATWMKKQGVKALKASFEGTEEFTQEALSNTLNNLVARGDLPLADGWDKDREIYDMQTVESGQVGFVTGALLSAISQALPGKQRIRKKREGAETGKPAEATPPAEGQADPFTPAENAPEAPAGNDTAVPADGDTTAQPPQGEQEATGGQQPSSPVDTDEDMSNDGELPAKRYFAQAQTADGQTVTLESLDSPMDINRQATEQGLTIQGTIKSELVEPDPATQEVAPATQEVAQSEMATNEQSGFVPAVDPATPSGRRTIAIGEAVGLSEQGQRAVKQAFDIVFQERPELADSLNVELVSDADFKQRFGQSSAGVQVESDGDGVSIVLNREHPSMQGDKAVTSVFHETGHVVGRALDGFIAEEWGKLSAQQRKAAAAQYSQALSEMPEAELADSYQARQEWFTYQWHRLATGEVNAAQLAKEGYPKQFVQKLQQLVEQFRALVKDWIGDANLSTEALDKRIREILGNYKSTLAEQNAPAGERQTGKPSMREPKPAAKQAASSVSGRKQVSPKAGKPSSTSTAMKELRSPDSAASNAPSANEPTTIRIARQKLPDVIIAHPLATATAHPDYKAAKLGDIDAAYRLARDLVDDTVIERVRESLGSNLDSTVIGVRAQEGQGDNMIPLMVADRLAQALGLELDSSIYQSNRPERTKKDGLDRIFSQVEFAGPVVKDGKYFMVDDTLSQGGTFMGLASHIEANGGEVIGAFTLTGKQYSRRLQLSDPVLKKVREKYGDLEAQFRQATGYGFDALSESEARYLATFKQADRVRDRILEEADASSAGKGKGTGRDGSSEGSEGVALFAPSDGMTEEQRAVYQRVNASLEDKRSYRQRFLDWRNRVLNYDLFREKVVDDLHGIRRMAREIYGEGADFHLDAIDHPWKMAHLTRELGDIMSAWMERGTYRMEKSGDISHNEKSKGFAQIIEPLEAYEHKNPETGKAEKLNLLPSWESYVSAYRADRLLEEGREHNFGFDRAGYDAAIAEGKDVEPIQFWDAKRAREEIDAALSLAKTYPVLEKVRKEYAQWNKALLDFAESAGIIDPEKRKQWDNQDYVPFFRVAEEAEVEAEMVRTGKVTGPKGRETLRHRIYPKRLKGGFGQVAVLENITMNMQYLLQSSLVNQTKQKVADLGVRDNRFIEREPVKPTAFKTDKKELLTRLAEERYEELKAAGELPARWKGKSDFVKNIVSRAMAGDFAALGIDAGTLDAQISLWRAQAPTAPNIMTVMVKGKPQYFKVNDPMLLRSVIAMGPENYKKFLDKVLKYLGIPKKILTNMVTLNPGFFLVSNPARDTVAVWVQQHQKMKLGVDAAKGWAEAMKKEGRLANTLSGAGAGGGTYHALTTSQARKAIAKMTKRQRQAYRSSLLDTPQKVGAFFMRLVHASENANRYAVAKRVMQEGKSNLEAAFQAKDVINFTSKGGSVAVQILTQTIPFLNARIQGLERLARGGKTAPGNRKLLGMRREFATHGLMIMGASMILLALNWDDERYWELPQWEREQYHHIFIGKEHFRIPKAFEVGAIFSTIPELLMSEGHSKQDSDLTGGIKRMITSTFALDWPQVVKPFVEMWQNRKSFTDAPILGLGDQFKLPEDQYNEFTSETARVVADAMPDNAPEWMRSPKRLEALWQGYTGTLGMYAMDMSDMLVRKAANMPDSPAKNWKDWPVLSGMVGRFWRSETPRPNRYVGEFYDMYNVLQEATQRAEYYRRAGKVEQLGKVIDENLLVLDNETVLKNAYADIADIREAQQDIMADPVMSAEDKKAAMDELTRKRNELAKQAVKEVGN</sequence>
<dbReference type="EMBL" id="JACHVB010000035">
    <property type="protein sequence ID" value="MBC2594942.1"/>
    <property type="molecule type" value="Genomic_DNA"/>
</dbReference>
<feature type="region of interest" description="Disordered" evidence="1">
    <location>
        <begin position="1060"/>
        <end position="1129"/>
    </location>
</feature>
<feature type="region of interest" description="Disordered" evidence="1">
    <location>
        <begin position="668"/>
        <end position="753"/>
    </location>
</feature>
<evidence type="ECO:0000313" key="4">
    <source>
        <dbReference type="Proteomes" id="UP000546464"/>
    </source>
</evidence>
<feature type="domain" description="Large polyvalent protein associated" evidence="2">
    <location>
        <begin position="2067"/>
        <end position="2246"/>
    </location>
</feature>
<feature type="region of interest" description="Disordered" evidence="1">
    <location>
        <begin position="233"/>
        <end position="258"/>
    </location>
</feature>
<protein>
    <recommendedName>
        <fullName evidence="2">Large polyvalent protein associated domain-containing protein</fullName>
    </recommendedName>
</protein>
<evidence type="ECO:0000313" key="3">
    <source>
        <dbReference type="EMBL" id="MBC2594942.1"/>
    </source>
</evidence>
<comment type="caution">
    <text evidence="3">The sequence shown here is derived from an EMBL/GenBank/DDBJ whole genome shotgun (WGS) entry which is preliminary data.</text>
</comment>
<evidence type="ECO:0000256" key="1">
    <source>
        <dbReference type="SAM" id="MobiDB-lite"/>
    </source>
</evidence>
<dbReference type="Proteomes" id="UP000546464">
    <property type="component" value="Unassembled WGS sequence"/>
</dbReference>
<feature type="compositionally biased region" description="Polar residues" evidence="1">
    <location>
        <begin position="1"/>
        <end position="14"/>
    </location>
</feature>
<reference evidence="3 4" key="1">
    <citation type="submission" date="2020-07" db="EMBL/GenBank/DDBJ databases">
        <authorList>
            <person name="Feng X."/>
        </authorList>
    </citation>
    <scope>NUCLEOTIDE SEQUENCE [LARGE SCALE GENOMIC DNA]</scope>
    <source>
        <strain evidence="3 4">JCM31066</strain>
    </source>
</reference>